<dbReference type="AlphaFoldDB" id="A0A183FJT7"/>
<accession>A0A183FJT7</accession>
<protein>
    <submittedName>
        <fullName evidence="3">TPR_REGION domain-containing protein</fullName>
    </submittedName>
</protein>
<evidence type="ECO:0000313" key="3">
    <source>
        <dbReference type="WBParaSite" id="HPBE_0000731701-mRNA-1"/>
    </source>
</evidence>
<dbReference type="EMBL" id="UZAH01025857">
    <property type="protein sequence ID" value="VDO71726.1"/>
    <property type="molecule type" value="Genomic_DNA"/>
</dbReference>
<accession>A0A3P7XDF4</accession>
<gene>
    <name evidence="1" type="ORF">HPBE_LOCUS7318</name>
</gene>
<sequence length="245" mass="27212">MQCSRRGLSWLMSRAASSSVASKAEIALVPKSGRLARSSKEQVRECELAASFYKEGKRSGFRKLAKIVARQKERSEATSRAAAFATALALKLNKPLEAHDMLSYATMSPAVIRRSLLVNILTFEGRIDDALDEIEKCLQEEDVVFNSENACISDEALDKLCHAIKARDDTHIQMQRFRALQRVITAHNRRTTKPVDDLLHTPLHVASIDEEPCQMPEIPLTDKVLGQVPEFLAADDLPGKTAKAE</sequence>
<proteinExistence type="predicted"/>
<reference evidence="3" key="2">
    <citation type="submission" date="2019-09" db="UniProtKB">
        <authorList>
            <consortium name="WormBaseParasite"/>
        </authorList>
    </citation>
    <scope>IDENTIFICATION</scope>
</reference>
<evidence type="ECO:0000313" key="2">
    <source>
        <dbReference type="Proteomes" id="UP000050761"/>
    </source>
</evidence>
<organism evidence="2 3">
    <name type="scientific">Heligmosomoides polygyrus</name>
    <name type="common">Parasitic roundworm</name>
    <dbReference type="NCBI Taxonomy" id="6339"/>
    <lineage>
        <taxon>Eukaryota</taxon>
        <taxon>Metazoa</taxon>
        <taxon>Ecdysozoa</taxon>
        <taxon>Nematoda</taxon>
        <taxon>Chromadorea</taxon>
        <taxon>Rhabditida</taxon>
        <taxon>Rhabditina</taxon>
        <taxon>Rhabditomorpha</taxon>
        <taxon>Strongyloidea</taxon>
        <taxon>Heligmosomidae</taxon>
        <taxon>Heligmosomoides</taxon>
    </lineage>
</organism>
<keyword evidence="2" id="KW-1185">Reference proteome</keyword>
<reference evidence="1 2" key="1">
    <citation type="submission" date="2018-11" db="EMBL/GenBank/DDBJ databases">
        <authorList>
            <consortium name="Pathogen Informatics"/>
        </authorList>
    </citation>
    <scope>NUCLEOTIDE SEQUENCE [LARGE SCALE GENOMIC DNA]</scope>
</reference>
<name>A0A183FJT7_HELPZ</name>
<dbReference type="WBParaSite" id="HPBE_0000731701-mRNA-1">
    <property type="protein sequence ID" value="HPBE_0000731701-mRNA-1"/>
    <property type="gene ID" value="HPBE_0000731701"/>
</dbReference>
<dbReference type="Proteomes" id="UP000050761">
    <property type="component" value="Unassembled WGS sequence"/>
</dbReference>
<evidence type="ECO:0000313" key="1">
    <source>
        <dbReference type="EMBL" id="VDO71726.1"/>
    </source>
</evidence>
<dbReference type="OrthoDB" id="5822074at2759"/>